<protein>
    <submittedName>
        <fullName evidence="1">Uncharacterized protein</fullName>
    </submittedName>
</protein>
<dbReference type="Proteomes" id="UP000009183">
    <property type="component" value="Chromosome 13"/>
</dbReference>
<sequence length="37" mass="4093">MWTLPCSSSRFFISSGGAILGGHVSLQDWLLWNQVVV</sequence>
<evidence type="ECO:0000313" key="1">
    <source>
        <dbReference type="EMBL" id="CBI24825.3"/>
    </source>
</evidence>
<dbReference type="EMBL" id="FN595509">
    <property type="protein sequence ID" value="CBI24825.3"/>
    <property type="molecule type" value="Genomic_DNA"/>
</dbReference>
<accession>D7T2U4</accession>
<reference evidence="2" key="1">
    <citation type="journal article" date="2007" name="Nature">
        <title>The grapevine genome sequence suggests ancestral hexaploidization in major angiosperm phyla.</title>
        <authorList>
            <consortium name="The French-Italian Public Consortium for Grapevine Genome Characterization."/>
            <person name="Jaillon O."/>
            <person name="Aury J.-M."/>
            <person name="Noel B."/>
            <person name="Policriti A."/>
            <person name="Clepet C."/>
            <person name="Casagrande A."/>
            <person name="Choisne N."/>
            <person name="Aubourg S."/>
            <person name="Vitulo N."/>
            <person name="Jubin C."/>
            <person name="Vezzi A."/>
            <person name="Legeai F."/>
            <person name="Hugueney P."/>
            <person name="Dasilva C."/>
            <person name="Horner D."/>
            <person name="Mica E."/>
            <person name="Jublot D."/>
            <person name="Poulain J."/>
            <person name="Bruyere C."/>
            <person name="Billault A."/>
            <person name="Segurens B."/>
            <person name="Gouyvenoux M."/>
            <person name="Ugarte E."/>
            <person name="Cattonaro F."/>
            <person name="Anthouard V."/>
            <person name="Vico V."/>
            <person name="Del Fabbro C."/>
            <person name="Alaux M."/>
            <person name="Di Gaspero G."/>
            <person name="Dumas V."/>
            <person name="Felice N."/>
            <person name="Paillard S."/>
            <person name="Juman I."/>
            <person name="Moroldo M."/>
            <person name="Scalabrin S."/>
            <person name="Canaguier A."/>
            <person name="Le Clainche I."/>
            <person name="Malacrida G."/>
            <person name="Durand E."/>
            <person name="Pesole G."/>
            <person name="Laucou V."/>
            <person name="Chatelet P."/>
            <person name="Merdinoglu D."/>
            <person name="Delledonne M."/>
            <person name="Pezzotti M."/>
            <person name="Lecharny A."/>
            <person name="Scarpelli C."/>
            <person name="Artiguenave F."/>
            <person name="Pe M.E."/>
            <person name="Valle G."/>
            <person name="Morgante M."/>
            <person name="Caboche M."/>
            <person name="Adam-Blondon A.-F."/>
            <person name="Weissenbach J."/>
            <person name="Quetier F."/>
            <person name="Wincker P."/>
        </authorList>
    </citation>
    <scope>NUCLEOTIDE SEQUENCE [LARGE SCALE GENOMIC DNA]</scope>
    <source>
        <strain evidence="2">cv. Pinot noir / PN40024</strain>
    </source>
</reference>
<keyword evidence="2" id="KW-1185">Reference proteome</keyword>
<organism evidence="1 2">
    <name type="scientific">Vitis vinifera</name>
    <name type="common">Grape</name>
    <dbReference type="NCBI Taxonomy" id="29760"/>
    <lineage>
        <taxon>Eukaryota</taxon>
        <taxon>Viridiplantae</taxon>
        <taxon>Streptophyta</taxon>
        <taxon>Embryophyta</taxon>
        <taxon>Tracheophyta</taxon>
        <taxon>Spermatophyta</taxon>
        <taxon>Magnoliopsida</taxon>
        <taxon>eudicotyledons</taxon>
        <taxon>Gunneridae</taxon>
        <taxon>Pentapetalae</taxon>
        <taxon>rosids</taxon>
        <taxon>Vitales</taxon>
        <taxon>Vitaceae</taxon>
        <taxon>Viteae</taxon>
        <taxon>Vitis</taxon>
    </lineage>
</organism>
<name>D7T2U4_VITVI</name>
<evidence type="ECO:0000313" key="2">
    <source>
        <dbReference type="Proteomes" id="UP000009183"/>
    </source>
</evidence>
<dbReference type="InParanoid" id="D7T2U4"/>
<dbReference type="PaxDb" id="29760-VIT_13s0064g01670.t01"/>
<dbReference type="HOGENOM" id="CLU_3352097_0_0_1"/>
<proteinExistence type="predicted"/>
<dbReference type="AlphaFoldDB" id="D7T2U4"/>
<gene>
    <name evidence="1" type="ordered locus">VIT_13s0064g01670</name>
</gene>